<gene>
    <name evidence="2" type="ORF">GWI71_08050</name>
</gene>
<dbReference type="RefSeq" id="WP_161675614.1">
    <property type="nucleotide sequence ID" value="NZ_JAABLP010000002.1"/>
</dbReference>
<keyword evidence="3" id="KW-1185">Reference proteome</keyword>
<dbReference type="Proteomes" id="UP000541347">
    <property type="component" value="Unassembled WGS sequence"/>
</dbReference>
<comment type="similarity">
    <text evidence="1">Belongs to the enoyl-CoA hydratase/isomerase family.</text>
</comment>
<dbReference type="CDD" id="cd06558">
    <property type="entry name" value="crotonase-like"/>
    <property type="match status" value="1"/>
</dbReference>
<dbReference type="Pfam" id="PF00378">
    <property type="entry name" value="ECH_1"/>
    <property type="match status" value="1"/>
</dbReference>
<dbReference type="EC" id="4.2.1.17" evidence="2"/>
<dbReference type="PANTHER" id="PTHR42964:SF1">
    <property type="entry name" value="POLYKETIDE BIOSYNTHESIS ENOYL-COA HYDRATASE PKSH-RELATED"/>
    <property type="match status" value="1"/>
</dbReference>
<dbReference type="InterPro" id="IPR029045">
    <property type="entry name" value="ClpP/crotonase-like_dom_sf"/>
</dbReference>
<dbReference type="NCBIfam" id="NF004781">
    <property type="entry name" value="PRK06127.1"/>
    <property type="match status" value="1"/>
</dbReference>
<dbReference type="GO" id="GO:0004300">
    <property type="term" value="F:enoyl-CoA hydratase activity"/>
    <property type="evidence" value="ECO:0007669"/>
    <property type="project" value="UniProtKB-EC"/>
</dbReference>
<dbReference type="PANTHER" id="PTHR42964">
    <property type="entry name" value="ENOYL-COA HYDRATASE"/>
    <property type="match status" value="1"/>
</dbReference>
<evidence type="ECO:0000313" key="3">
    <source>
        <dbReference type="Proteomes" id="UP000541347"/>
    </source>
</evidence>
<keyword evidence="2" id="KW-0456">Lyase</keyword>
<protein>
    <submittedName>
        <fullName evidence="2">Enoyl-CoA hydratase</fullName>
        <ecNumber evidence="2">4.2.1.17</ecNumber>
    </submittedName>
</protein>
<dbReference type="EMBL" id="JAABLP010000002">
    <property type="protein sequence ID" value="NBN63632.1"/>
    <property type="molecule type" value="Genomic_DNA"/>
</dbReference>
<accession>A0ABW9ZKR5</accession>
<dbReference type="InterPro" id="IPR014748">
    <property type="entry name" value="Enoyl-CoA_hydra_C"/>
</dbReference>
<name>A0ABW9ZKR5_9HYPH</name>
<dbReference type="Gene3D" id="1.10.12.10">
    <property type="entry name" value="Lyase 2-enoyl-coa Hydratase, Chain A, domain 2"/>
    <property type="match status" value="1"/>
</dbReference>
<comment type="caution">
    <text evidence="2">The sequence shown here is derived from an EMBL/GenBank/DDBJ whole genome shotgun (WGS) entry which is preliminary data.</text>
</comment>
<proteinExistence type="inferred from homology"/>
<dbReference type="InterPro" id="IPR001753">
    <property type="entry name" value="Enoyl-CoA_hydra/iso"/>
</dbReference>
<reference evidence="2 3" key="1">
    <citation type="submission" date="2020-01" db="EMBL/GenBank/DDBJ databases">
        <authorList>
            <person name="Peng S.Y."/>
            <person name="Li J."/>
            <person name="Wang M."/>
            <person name="Wang L."/>
            <person name="Wang C.Q."/>
            <person name="Wang J.R."/>
        </authorList>
    </citation>
    <scope>NUCLEOTIDE SEQUENCE [LARGE SCALE GENOMIC DNA]</scope>
    <source>
        <strain evidence="2 3">XCT-34</strain>
    </source>
</reference>
<dbReference type="InterPro" id="IPR051683">
    <property type="entry name" value="Enoyl-CoA_Hydratase/Isomerase"/>
</dbReference>
<dbReference type="Gene3D" id="3.90.226.10">
    <property type="entry name" value="2-enoyl-CoA Hydratase, Chain A, domain 1"/>
    <property type="match status" value="1"/>
</dbReference>
<evidence type="ECO:0000313" key="2">
    <source>
        <dbReference type="EMBL" id="NBN63632.1"/>
    </source>
</evidence>
<dbReference type="SUPFAM" id="SSF52096">
    <property type="entry name" value="ClpP/crotonase"/>
    <property type="match status" value="1"/>
</dbReference>
<sequence length="262" mass="27361">MQQDHSPGQIRYHVEGEIGWLVIDNPDRRNALSLAMWQAVPEAVARLTADPAVRVIVLRGAGEETFVAGADISEFETLRGNARDARTYEAVNVAAFDALRATPKPTIAMIRGHCLGGGLGLAAAADLRVAAQGSSFGIPAARLGLAYPPTALADIVALTGPARARDLVFTARRVSAEEAHRIGLLDRLVAADALETAVRELAGTVAANAPLTIAATKAALAALTNGDLAAAEAAAERCFDSRDFAEGRSAFLAKRTPDFIGS</sequence>
<evidence type="ECO:0000256" key="1">
    <source>
        <dbReference type="ARBA" id="ARBA00005254"/>
    </source>
</evidence>
<organism evidence="2 3">
    <name type="scientific">Pannonibacter tanglangensis</name>
    <dbReference type="NCBI Taxonomy" id="2750084"/>
    <lineage>
        <taxon>Bacteria</taxon>
        <taxon>Pseudomonadati</taxon>
        <taxon>Pseudomonadota</taxon>
        <taxon>Alphaproteobacteria</taxon>
        <taxon>Hyphomicrobiales</taxon>
        <taxon>Stappiaceae</taxon>
        <taxon>Pannonibacter</taxon>
    </lineage>
</organism>